<name>A0A517MJZ6_9BACT</name>
<accession>A0A517MJZ6</accession>
<dbReference type="KEGG" id="rml:FF011L_40090"/>
<dbReference type="Proteomes" id="UP000320672">
    <property type="component" value="Chromosome"/>
</dbReference>
<dbReference type="RefSeq" id="WP_218932731.1">
    <property type="nucleotide sequence ID" value="NZ_CP036262.1"/>
</dbReference>
<evidence type="ECO:0000313" key="3">
    <source>
        <dbReference type="Proteomes" id="UP000320672"/>
    </source>
</evidence>
<evidence type="ECO:0000313" key="2">
    <source>
        <dbReference type="EMBL" id="QDS95216.1"/>
    </source>
</evidence>
<gene>
    <name evidence="2" type="ORF">FF011L_40090</name>
</gene>
<evidence type="ECO:0000256" key="1">
    <source>
        <dbReference type="SAM" id="MobiDB-lite"/>
    </source>
</evidence>
<protein>
    <submittedName>
        <fullName evidence="2">Uncharacterized protein</fullName>
    </submittedName>
</protein>
<proteinExistence type="predicted"/>
<feature type="region of interest" description="Disordered" evidence="1">
    <location>
        <begin position="30"/>
        <end position="52"/>
    </location>
</feature>
<keyword evidence="3" id="KW-1185">Reference proteome</keyword>
<dbReference type="EMBL" id="CP036262">
    <property type="protein sequence ID" value="QDS95216.1"/>
    <property type="molecule type" value="Genomic_DNA"/>
</dbReference>
<reference evidence="2 3" key="1">
    <citation type="submission" date="2019-02" db="EMBL/GenBank/DDBJ databases">
        <title>Deep-cultivation of Planctomycetes and their phenomic and genomic characterization uncovers novel biology.</title>
        <authorList>
            <person name="Wiegand S."/>
            <person name="Jogler M."/>
            <person name="Boedeker C."/>
            <person name="Pinto D."/>
            <person name="Vollmers J."/>
            <person name="Rivas-Marin E."/>
            <person name="Kohn T."/>
            <person name="Peeters S.H."/>
            <person name="Heuer A."/>
            <person name="Rast P."/>
            <person name="Oberbeckmann S."/>
            <person name="Bunk B."/>
            <person name="Jeske O."/>
            <person name="Meyerdierks A."/>
            <person name="Storesund J.E."/>
            <person name="Kallscheuer N."/>
            <person name="Luecker S."/>
            <person name="Lage O.M."/>
            <person name="Pohl T."/>
            <person name="Merkel B.J."/>
            <person name="Hornburger P."/>
            <person name="Mueller R.-W."/>
            <person name="Bruemmer F."/>
            <person name="Labrenz M."/>
            <person name="Spormann A.M."/>
            <person name="Op den Camp H."/>
            <person name="Overmann J."/>
            <person name="Amann R."/>
            <person name="Jetten M.S.M."/>
            <person name="Mascher T."/>
            <person name="Medema M.H."/>
            <person name="Devos D.P."/>
            <person name="Kaster A.-K."/>
            <person name="Ovreas L."/>
            <person name="Rohde M."/>
            <person name="Galperin M.Y."/>
            <person name="Jogler C."/>
        </authorList>
    </citation>
    <scope>NUCLEOTIDE SEQUENCE [LARGE SCALE GENOMIC DNA]</scope>
    <source>
        <strain evidence="2 3">FF011L</strain>
    </source>
</reference>
<organism evidence="2 3">
    <name type="scientific">Roseimaritima multifibrata</name>
    <dbReference type="NCBI Taxonomy" id="1930274"/>
    <lineage>
        <taxon>Bacteria</taxon>
        <taxon>Pseudomonadati</taxon>
        <taxon>Planctomycetota</taxon>
        <taxon>Planctomycetia</taxon>
        <taxon>Pirellulales</taxon>
        <taxon>Pirellulaceae</taxon>
        <taxon>Roseimaritima</taxon>
    </lineage>
</organism>
<sequence>MIRSVHWIAGLALGMTMLFGVAGCGGSKPVASEEEAMQGMQDMDSGAETAPR</sequence>
<dbReference type="PROSITE" id="PS51257">
    <property type="entry name" value="PROKAR_LIPOPROTEIN"/>
    <property type="match status" value="1"/>
</dbReference>
<dbReference type="AlphaFoldDB" id="A0A517MJZ6"/>